<dbReference type="Gene3D" id="3.30.70.1820">
    <property type="entry name" value="L1 transposable element, RRM domain"/>
    <property type="match status" value="1"/>
</dbReference>
<reference evidence="1" key="1">
    <citation type="submission" date="2021-03" db="EMBL/GenBank/DDBJ databases">
        <authorList>
            <person name="Bekaert M."/>
        </authorList>
    </citation>
    <scope>NUCLEOTIDE SEQUENCE</scope>
</reference>
<dbReference type="SUPFAM" id="SSF56219">
    <property type="entry name" value="DNase I-like"/>
    <property type="match status" value="1"/>
</dbReference>
<proteinExistence type="predicted"/>
<dbReference type="OrthoDB" id="10363768at2759"/>
<accession>A0A8S3UWG5</accession>
<evidence type="ECO:0000313" key="1">
    <source>
        <dbReference type="EMBL" id="CAG2248555.1"/>
    </source>
</evidence>
<dbReference type="AlphaFoldDB" id="A0A8S3UWG5"/>
<evidence type="ECO:0008006" key="3">
    <source>
        <dbReference type="Google" id="ProtNLM"/>
    </source>
</evidence>
<dbReference type="Proteomes" id="UP000683360">
    <property type="component" value="Unassembled WGS sequence"/>
</dbReference>
<dbReference type="Gene3D" id="3.60.10.10">
    <property type="entry name" value="Endonuclease/exonuclease/phosphatase"/>
    <property type="match status" value="1"/>
</dbReference>
<name>A0A8S3UWG5_MYTED</name>
<sequence length="650" mass="74186">MNSVDEIKSSVISIDSKLTKMGSVVDGLVKRVEVVENSQQFISAGFEQNKSDMAVIADDITSLRVVNRSMVDQLEQLQCENLRDNLMFFGIEEEEGEDCIDCIRSICALSLEIREPIEIASAFRMGKKFVSKSTRNVRKPRPIIVKFIKRQQRDTVRQNSRKLKESTISISEQFPKAIHEKRKLLFPVYKKAKEAGKRVSFNKDKLFIDGEQTVVKSNELVKITRRDQSDGYICKPVPLLKSKYKQGGGLYLLIKNCFAKYVEVVDIQNDTIIWLKVSKDISTCGFDYFIGCVYLPPAYSNYYKMYNCDLFYDLLNSVEKYSSETSRVFLLGDMNARTAIVNDFIINDNVCGPIFDSFNHIFGYLSDTNLPVRRNPDQSTNEFGLKLLNLCRSTGLRILNGRHKDGLANDYTFCGSRGMSVVDYLLAPYDFLHIIDQFIVCNFTSFSDHAPLHVRLRCILHDSQEPERNSGTSNNSYESYRWKEELKDQCYESLTLNSGSLSQIVFSDIEKSQDGIDNYVESFTSNLMDIISPFFCKSHNSNNTCDRTRIDTPESVSDTTYDELDQIITQDEILKCISNLKRGKSHGIDGTFNELFIEFKDILLPFLEEIFNKILASGHFPKSWALAVLILAGLPTATLRFGTFKSAMYE</sequence>
<evidence type="ECO:0000313" key="2">
    <source>
        <dbReference type="Proteomes" id="UP000683360"/>
    </source>
</evidence>
<dbReference type="InterPro" id="IPR036691">
    <property type="entry name" value="Endo/exonu/phosph_ase_sf"/>
</dbReference>
<keyword evidence="2" id="KW-1185">Reference proteome</keyword>
<dbReference type="EMBL" id="CAJPWZ010002944">
    <property type="protein sequence ID" value="CAG2248555.1"/>
    <property type="molecule type" value="Genomic_DNA"/>
</dbReference>
<dbReference type="PANTHER" id="PTHR31635:SF196">
    <property type="entry name" value="REVERSE TRANSCRIPTASE DOMAIN-CONTAINING PROTEIN-RELATED"/>
    <property type="match status" value="1"/>
</dbReference>
<comment type="caution">
    <text evidence="1">The sequence shown here is derived from an EMBL/GenBank/DDBJ whole genome shotgun (WGS) entry which is preliminary data.</text>
</comment>
<protein>
    <recommendedName>
        <fullName evidence="3">Endonuclease/exonuclease/phosphatase domain-containing protein</fullName>
    </recommendedName>
</protein>
<dbReference type="PANTHER" id="PTHR31635">
    <property type="entry name" value="REVERSE TRANSCRIPTASE DOMAIN-CONTAINING PROTEIN-RELATED"/>
    <property type="match status" value="1"/>
</dbReference>
<gene>
    <name evidence="1" type="ORF">MEDL_60403</name>
</gene>
<organism evidence="1 2">
    <name type="scientific">Mytilus edulis</name>
    <name type="common">Blue mussel</name>
    <dbReference type="NCBI Taxonomy" id="6550"/>
    <lineage>
        <taxon>Eukaryota</taxon>
        <taxon>Metazoa</taxon>
        <taxon>Spiralia</taxon>
        <taxon>Lophotrochozoa</taxon>
        <taxon>Mollusca</taxon>
        <taxon>Bivalvia</taxon>
        <taxon>Autobranchia</taxon>
        <taxon>Pteriomorphia</taxon>
        <taxon>Mytilida</taxon>
        <taxon>Mytiloidea</taxon>
        <taxon>Mytilidae</taxon>
        <taxon>Mytilinae</taxon>
        <taxon>Mytilus</taxon>
    </lineage>
</organism>